<proteinExistence type="inferred from homology"/>
<dbReference type="Pfam" id="PF08393">
    <property type="entry name" value="DHC_N2"/>
    <property type="match status" value="1"/>
</dbReference>
<dbReference type="Gene3D" id="1.10.287.2620">
    <property type="match status" value="1"/>
</dbReference>
<keyword evidence="10" id="KW-0505">Motor protein</keyword>
<dbReference type="GO" id="GO:0007018">
    <property type="term" value="P:microtubule-based movement"/>
    <property type="evidence" value="ECO:0007669"/>
    <property type="project" value="InterPro"/>
</dbReference>
<dbReference type="PANTHER" id="PTHR45703">
    <property type="entry name" value="DYNEIN HEAVY CHAIN"/>
    <property type="match status" value="1"/>
</dbReference>
<dbReference type="GO" id="GO:0051959">
    <property type="term" value="F:dynein light intermediate chain binding"/>
    <property type="evidence" value="ECO:0007669"/>
    <property type="project" value="InterPro"/>
</dbReference>
<evidence type="ECO:0000256" key="1">
    <source>
        <dbReference type="ARBA" id="ARBA00004245"/>
    </source>
</evidence>
<dbReference type="AlphaFoldDB" id="A0A9D4C2Y7"/>
<evidence type="ECO:0000256" key="7">
    <source>
        <dbReference type="ARBA" id="ARBA00022840"/>
    </source>
</evidence>
<evidence type="ECO:0000313" key="13">
    <source>
        <dbReference type="EMBL" id="KAH3716382.1"/>
    </source>
</evidence>
<comment type="caution">
    <text evidence="13">The sequence shown here is derived from an EMBL/GenBank/DDBJ whole genome shotgun (WGS) entry which is preliminary data.</text>
</comment>
<dbReference type="FunFam" id="1.10.287.2620:FF:000001">
    <property type="entry name" value="Cytoplasmic dynein heavy chain 1"/>
    <property type="match status" value="1"/>
</dbReference>
<dbReference type="GO" id="GO:0005874">
    <property type="term" value="C:microtubule"/>
    <property type="evidence" value="ECO:0007669"/>
    <property type="project" value="UniProtKB-KW"/>
</dbReference>
<keyword evidence="3" id="KW-0963">Cytoplasm</keyword>
<evidence type="ECO:0000256" key="2">
    <source>
        <dbReference type="ARBA" id="ARBA00008887"/>
    </source>
</evidence>
<dbReference type="GO" id="GO:0005524">
    <property type="term" value="F:ATP binding"/>
    <property type="evidence" value="ECO:0007669"/>
    <property type="project" value="UniProtKB-KW"/>
</dbReference>
<keyword evidence="5" id="KW-0677">Repeat</keyword>
<reference evidence="13" key="2">
    <citation type="submission" date="2020-11" db="EMBL/GenBank/DDBJ databases">
        <authorList>
            <person name="McCartney M.A."/>
            <person name="Auch B."/>
            <person name="Kono T."/>
            <person name="Mallez S."/>
            <person name="Becker A."/>
            <person name="Gohl D.M."/>
            <person name="Silverstein K.A.T."/>
            <person name="Koren S."/>
            <person name="Bechman K.B."/>
            <person name="Herman A."/>
            <person name="Abrahante J.E."/>
            <person name="Garbe J."/>
        </authorList>
    </citation>
    <scope>NUCLEOTIDE SEQUENCE</scope>
    <source>
        <strain evidence="13">Duluth1</strain>
        <tissue evidence="13">Whole animal</tissue>
    </source>
</reference>
<reference evidence="13" key="1">
    <citation type="journal article" date="2019" name="bioRxiv">
        <title>The Genome of the Zebra Mussel, Dreissena polymorpha: A Resource for Invasive Species Research.</title>
        <authorList>
            <person name="McCartney M.A."/>
            <person name="Auch B."/>
            <person name="Kono T."/>
            <person name="Mallez S."/>
            <person name="Zhang Y."/>
            <person name="Obille A."/>
            <person name="Becker A."/>
            <person name="Abrahante J.E."/>
            <person name="Garbe J."/>
            <person name="Badalamenti J.P."/>
            <person name="Herman A."/>
            <person name="Mangelson H."/>
            <person name="Liachko I."/>
            <person name="Sullivan S."/>
            <person name="Sone E.D."/>
            <person name="Koren S."/>
            <person name="Silverstein K.A.T."/>
            <person name="Beckman K.B."/>
            <person name="Gohl D.M."/>
        </authorList>
    </citation>
    <scope>NUCLEOTIDE SEQUENCE</scope>
    <source>
        <strain evidence="13">Duluth1</strain>
        <tissue evidence="13">Whole animal</tissue>
    </source>
</reference>
<accession>A0A9D4C2Y7</accession>
<evidence type="ECO:0000313" key="14">
    <source>
        <dbReference type="Proteomes" id="UP000828390"/>
    </source>
</evidence>
<keyword evidence="9" id="KW-0175">Coiled coil</keyword>
<dbReference type="InterPro" id="IPR026983">
    <property type="entry name" value="DHC"/>
</dbReference>
<keyword evidence="6" id="KW-0547">Nucleotide-binding</keyword>
<evidence type="ECO:0000256" key="10">
    <source>
        <dbReference type="ARBA" id="ARBA00023175"/>
    </source>
</evidence>
<feature type="domain" description="Dynein heavy chain linker" evidence="12">
    <location>
        <begin position="123"/>
        <end position="289"/>
    </location>
</feature>
<evidence type="ECO:0000256" key="8">
    <source>
        <dbReference type="ARBA" id="ARBA00023017"/>
    </source>
</evidence>
<keyword evidence="8" id="KW-0243">Dynein</keyword>
<name>A0A9D4C2Y7_DREPO</name>
<organism evidence="13 14">
    <name type="scientific">Dreissena polymorpha</name>
    <name type="common">Zebra mussel</name>
    <name type="synonym">Mytilus polymorpha</name>
    <dbReference type="NCBI Taxonomy" id="45954"/>
    <lineage>
        <taxon>Eukaryota</taxon>
        <taxon>Metazoa</taxon>
        <taxon>Spiralia</taxon>
        <taxon>Lophotrochozoa</taxon>
        <taxon>Mollusca</taxon>
        <taxon>Bivalvia</taxon>
        <taxon>Autobranchia</taxon>
        <taxon>Heteroconchia</taxon>
        <taxon>Euheterodonta</taxon>
        <taxon>Imparidentia</taxon>
        <taxon>Neoheterodontei</taxon>
        <taxon>Myida</taxon>
        <taxon>Dreissenoidea</taxon>
        <taxon>Dreissenidae</taxon>
        <taxon>Dreissena</taxon>
    </lineage>
</organism>
<dbReference type="GO" id="GO:0030286">
    <property type="term" value="C:dynein complex"/>
    <property type="evidence" value="ECO:0007669"/>
    <property type="project" value="UniProtKB-KW"/>
</dbReference>
<evidence type="ECO:0000259" key="12">
    <source>
        <dbReference type="Pfam" id="PF08393"/>
    </source>
</evidence>
<dbReference type="EMBL" id="JAIWYP010000013">
    <property type="protein sequence ID" value="KAH3716382.1"/>
    <property type="molecule type" value="Genomic_DNA"/>
</dbReference>
<evidence type="ECO:0000256" key="11">
    <source>
        <dbReference type="ARBA" id="ARBA00023212"/>
    </source>
</evidence>
<keyword evidence="4" id="KW-0493">Microtubule</keyword>
<keyword evidence="7" id="KW-0067">ATP-binding</keyword>
<keyword evidence="14" id="KW-1185">Reference proteome</keyword>
<evidence type="ECO:0000256" key="5">
    <source>
        <dbReference type="ARBA" id="ARBA00022737"/>
    </source>
</evidence>
<dbReference type="GO" id="GO:0045505">
    <property type="term" value="F:dynein intermediate chain binding"/>
    <property type="evidence" value="ECO:0007669"/>
    <property type="project" value="InterPro"/>
</dbReference>
<dbReference type="PANTHER" id="PTHR45703:SF36">
    <property type="entry name" value="DYNEIN HEAVY CHAIN, CYTOPLASMIC"/>
    <property type="match status" value="1"/>
</dbReference>
<gene>
    <name evidence="13" type="ORF">DPMN_059104</name>
</gene>
<evidence type="ECO:0000256" key="4">
    <source>
        <dbReference type="ARBA" id="ARBA00022701"/>
    </source>
</evidence>
<comment type="subcellular location">
    <subcellularLocation>
        <location evidence="1">Cytoplasm</location>
        <location evidence="1">Cytoskeleton</location>
    </subcellularLocation>
</comment>
<dbReference type="InterPro" id="IPR013602">
    <property type="entry name" value="Dynein_heavy_linker"/>
</dbReference>
<protein>
    <recommendedName>
        <fullName evidence="12">Dynein heavy chain linker domain-containing protein</fullName>
    </recommendedName>
</protein>
<dbReference type="Proteomes" id="UP000828390">
    <property type="component" value="Unassembled WGS sequence"/>
</dbReference>
<keyword evidence="11" id="KW-0206">Cytoskeleton</keyword>
<evidence type="ECO:0000256" key="6">
    <source>
        <dbReference type="ARBA" id="ARBA00022741"/>
    </source>
</evidence>
<evidence type="ECO:0000256" key="3">
    <source>
        <dbReference type="ARBA" id="ARBA00022490"/>
    </source>
</evidence>
<evidence type="ECO:0000256" key="9">
    <source>
        <dbReference type="ARBA" id="ARBA00023054"/>
    </source>
</evidence>
<comment type="similarity">
    <text evidence="2">Belongs to the dynein heavy chain family.</text>
</comment>
<sequence length="369" mass="43622">MNQLTTDEEKYEENVWASWEAFLLQMQDASEFVNTQTPLMTQLLEDTYQYQYLNAPTKLEAEAYELEEQATNGKFLDPDQNPTAILMEMKHIRDKFYEIQTQLHKASKWREAICGEPYDLTFLNDMMTKLDVRQELWKYVEVSTHAIKDWRSMLFKKMNIKKALEKIIEWQSAVSQLKPYLPSQDRVLTSWFQALQDFKKDLPVLHKLANDALKERHWKAIFVGMNESYDPKKQFTVADLLTYDLKEHDQLVNQIYLGAVAEYDLELKIGHMKKFWLEREFKLAKHIPDSLLASKVQCTLNNWTKPSSPRRRTKLEKYRQERAAQLKDGTQQGLNVADDDYYILIELEELKYQLEADLPVRLSGWSLCP</sequence>